<dbReference type="InterPro" id="IPR009100">
    <property type="entry name" value="AcylCoA_DH/oxidase_NM_dom_sf"/>
</dbReference>
<dbReference type="RefSeq" id="WP_241041272.1">
    <property type="nucleotide sequence ID" value="NZ_BAAAJF010000030.1"/>
</dbReference>
<name>A0ABS9TPJ1_9PSEU</name>
<feature type="domain" description="Acyl-CoA dehydrogenase C-terminal" evidence="2">
    <location>
        <begin position="258"/>
        <end position="382"/>
    </location>
</feature>
<dbReference type="SUPFAM" id="SSF47203">
    <property type="entry name" value="Acyl-CoA dehydrogenase C-terminal domain-like"/>
    <property type="match status" value="1"/>
</dbReference>
<keyword evidence="1" id="KW-0560">Oxidoreductase</keyword>
<dbReference type="InterPro" id="IPR013107">
    <property type="entry name" value="Acyl-CoA_DH_C"/>
</dbReference>
<dbReference type="InterPro" id="IPR036250">
    <property type="entry name" value="AcylCo_DH-like_C"/>
</dbReference>
<dbReference type="SUPFAM" id="SSF56645">
    <property type="entry name" value="Acyl-CoA dehydrogenase NM domain-like"/>
    <property type="match status" value="1"/>
</dbReference>
<keyword evidence="4" id="KW-1185">Reference proteome</keyword>
<dbReference type="EMBL" id="JAKXMK010000032">
    <property type="protein sequence ID" value="MCH6170474.1"/>
    <property type="molecule type" value="Genomic_DNA"/>
</dbReference>
<dbReference type="Gene3D" id="2.40.110.10">
    <property type="entry name" value="Butyryl-CoA Dehydrogenase, subunit A, domain 2"/>
    <property type="match status" value="1"/>
</dbReference>
<protein>
    <submittedName>
        <fullName evidence="3">Hydroxylase</fullName>
    </submittedName>
</protein>
<evidence type="ECO:0000259" key="2">
    <source>
        <dbReference type="Pfam" id="PF08028"/>
    </source>
</evidence>
<dbReference type="InterPro" id="IPR037069">
    <property type="entry name" value="AcylCoA_DH/ox_N_sf"/>
</dbReference>
<evidence type="ECO:0000313" key="3">
    <source>
        <dbReference type="EMBL" id="MCH6170474.1"/>
    </source>
</evidence>
<dbReference type="Gene3D" id="1.10.540.10">
    <property type="entry name" value="Acyl-CoA dehydrogenase/oxidase, N-terminal domain"/>
    <property type="match status" value="1"/>
</dbReference>
<comment type="caution">
    <text evidence="3">The sequence shown here is derived from an EMBL/GenBank/DDBJ whole genome shotgun (WGS) entry which is preliminary data.</text>
</comment>
<accession>A0ABS9TPJ1</accession>
<proteinExistence type="predicted"/>
<sequence>MTAEEAMTASETLSDVVGESVHVELPAAAAALAPHLSARAPEASAIGTLPADVVELLEAAGMFRLGLPLSLGGFEADPATLVRTAETLAHADGSAAWAAMTGNSSMFFAWLDQSVAARLLDGRPGQPVSSSFAPTGQAVEEDGGYRVSGRWSFVSGAPHATMISVGVVVVGPDGVPRTLGERPMMRWAVLPATELQVLPTWNDAAGLRGSGSHDVLAEGVFVPAERTLMPFYEPPRAGGALYRVPFFTAVRSLLVGIPLGVARRALDELTELCRHKTREMAPLVQDQDVQVRLAEAEAALRAGRSFLLDVTERTWSAVQSGVEVPLPLRTEYALAAQFATRSAVQAVNLAFETAGVSSALAGDVIQRCWRDVNVAGQHIAFSRGRWRGAGQALLGLEIDPFHL</sequence>
<dbReference type="InterPro" id="IPR046373">
    <property type="entry name" value="Acyl-CoA_Oxase/DH_mid-dom_sf"/>
</dbReference>
<dbReference type="Proteomes" id="UP001299970">
    <property type="component" value="Unassembled WGS sequence"/>
</dbReference>
<dbReference type="PANTHER" id="PTHR43884">
    <property type="entry name" value="ACYL-COA DEHYDROGENASE"/>
    <property type="match status" value="1"/>
</dbReference>
<dbReference type="PANTHER" id="PTHR43884:SF12">
    <property type="entry name" value="ISOVALERYL-COA DEHYDROGENASE, MITOCHONDRIAL-RELATED"/>
    <property type="match status" value="1"/>
</dbReference>
<dbReference type="Gene3D" id="1.20.140.10">
    <property type="entry name" value="Butyryl-CoA Dehydrogenase, subunit A, domain 3"/>
    <property type="match status" value="1"/>
</dbReference>
<dbReference type="PIRSF" id="PIRSF016578">
    <property type="entry name" value="HsaA"/>
    <property type="match status" value="1"/>
</dbReference>
<evidence type="ECO:0000313" key="4">
    <source>
        <dbReference type="Proteomes" id="UP001299970"/>
    </source>
</evidence>
<gene>
    <name evidence="3" type="ORF">MMF94_32635</name>
</gene>
<evidence type="ECO:0000256" key="1">
    <source>
        <dbReference type="ARBA" id="ARBA00023002"/>
    </source>
</evidence>
<reference evidence="3 4" key="1">
    <citation type="submission" date="2022-03" db="EMBL/GenBank/DDBJ databases">
        <title>Pseudonocardia alaer sp. nov., a novel actinomycete isolated from reed forest soil.</title>
        <authorList>
            <person name="Wang L."/>
        </authorList>
    </citation>
    <scope>NUCLEOTIDE SEQUENCE [LARGE SCALE GENOMIC DNA]</scope>
    <source>
        <strain evidence="3 4">Y-16303</strain>
    </source>
</reference>
<organism evidence="3 4">
    <name type="scientific">Pseudonocardia alaniniphila</name>
    <dbReference type="NCBI Taxonomy" id="75291"/>
    <lineage>
        <taxon>Bacteria</taxon>
        <taxon>Bacillati</taxon>
        <taxon>Actinomycetota</taxon>
        <taxon>Actinomycetes</taxon>
        <taxon>Pseudonocardiales</taxon>
        <taxon>Pseudonocardiaceae</taxon>
        <taxon>Pseudonocardia</taxon>
    </lineage>
</organism>
<dbReference type="Pfam" id="PF08028">
    <property type="entry name" value="Acyl-CoA_dh_2"/>
    <property type="match status" value="1"/>
</dbReference>